<feature type="compositionally biased region" description="Low complexity" evidence="2">
    <location>
        <begin position="11"/>
        <end position="20"/>
    </location>
</feature>
<dbReference type="Proteomes" id="UP001165121">
    <property type="component" value="Unassembled WGS sequence"/>
</dbReference>
<accession>A0A9W6Y3W4</accession>
<dbReference type="OrthoDB" id="129404at2759"/>
<proteinExistence type="predicted"/>
<feature type="region of interest" description="Disordered" evidence="2">
    <location>
        <begin position="1"/>
        <end position="20"/>
    </location>
</feature>
<dbReference type="AlphaFoldDB" id="A0A9W6Y3W4"/>
<feature type="compositionally biased region" description="Polar residues" evidence="2">
    <location>
        <begin position="122"/>
        <end position="132"/>
    </location>
</feature>
<feature type="compositionally biased region" description="Low complexity" evidence="2">
    <location>
        <begin position="152"/>
        <end position="167"/>
    </location>
</feature>
<evidence type="ECO:0000313" key="3">
    <source>
        <dbReference type="EMBL" id="GMF52705.1"/>
    </source>
</evidence>
<protein>
    <submittedName>
        <fullName evidence="3">Unnamed protein product</fullName>
    </submittedName>
</protein>
<evidence type="ECO:0000313" key="4">
    <source>
        <dbReference type="Proteomes" id="UP001165121"/>
    </source>
</evidence>
<evidence type="ECO:0000256" key="1">
    <source>
        <dbReference type="SAM" id="Coils"/>
    </source>
</evidence>
<feature type="compositionally biased region" description="Basic residues" evidence="2">
    <location>
        <begin position="135"/>
        <end position="145"/>
    </location>
</feature>
<reference evidence="3" key="1">
    <citation type="submission" date="2023-04" db="EMBL/GenBank/DDBJ databases">
        <title>Phytophthora fragariaefolia NBRC 109709.</title>
        <authorList>
            <person name="Ichikawa N."/>
            <person name="Sato H."/>
            <person name="Tonouchi N."/>
        </authorList>
    </citation>
    <scope>NUCLEOTIDE SEQUENCE</scope>
    <source>
        <strain evidence="3">NBRC 109709</strain>
    </source>
</reference>
<keyword evidence="1" id="KW-0175">Coiled coil</keyword>
<evidence type="ECO:0000256" key="2">
    <source>
        <dbReference type="SAM" id="MobiDB-lite"/>
    </source>
</evidence>
<organism evidence="3 4">
    <name type="scientific">Phytophthora fragariaefolia</name>
    <dbReference type="NCBI Taxonomy" id="1490495"/>
    <lineage>
        <taxon>Eukaryota</taxon>
        <taxon>Sar</taxon>
        <taxon>Stramenopiles</taxon>
        <taxon>Oomycota</taxon>
        <taxon>Peronosporomycetes</taxon>
        <taxon>Peronosporales</taxon>
        <taxon>Peronosporaceae</taxon>
        <taxon>Phytophthora</taxon>
    </lineage>
</organism>
<gene>
    <name evidence="3" type="ORF">Pfra01_002163400</name>
</gene>
<feature type="coiled-coil region" evidence="1">
    <location>
        <begin position="73"/>
        <end position="100"/>
    </location>
</feature>
<name>A0A9W6Y3W4_9STRA</name>
<keyword evidence="4" id="KW-1185">Reference proteome</keyword>
<comment type="caution">
    <text evidence="3">The sequence shown here is derived from an EMBL/GenBank/DDBJ whole genome shotgun (WGS) entry which is preliminary data.</text>
</comment>
<feature type="region of interest" description="Disordered" evidence="2">
    <location>
        <begin position="119"/>
        <end position="167"/>
    </location>
</feature>
<sequence>MPQPSPTLWGAAQQPSQSAQFAIGTPEVTHSFLRPESISSPGISPANCQNALAERLDNAREISVARERLAFQQRVHEDAVKDFHDEIDQLERQVAALKSSTAAASPHSSRYIQRLEAEAARSGSNGRRTSALTAHWKRPNRRWKARSPSFVSRSTHSSAESSDSATSGIVNATSSRLDCGEQKLPETSFVTRSIA</sequence>
<dbReference type="EMBL" id="BSXT01003128">
    <property type="protein sequence ID" value="GMF52705.1"/>
    <property type="molecule type" value="Genomic_DNA"/>
</dbReference>